<name>A0A1Q6TC43_9FIRM</name>
<dbReference type="SUPFAM" id="SSF51556">
    <property type="entry name" value="Metallo-dependent hydrolases"/>
    <property type="match status" value="1"/>
</dbReference>
<comment type="caution">
    <text evidence="2">The sequence shown here is derived from an EMBL/GenBank/DDBJ whole genome shotgun (WGS) entry which is preliminary data.</text>
</comment>
<dbReference type="PANTHER" id="PTHR22642:SF2">
    <property type="entry name" value="PROTEIN LONG AFTER FAR-RED 3"/>
    <property type="match status" value="1"/>
</dbReference>
<dbReference type="Gene3D" id="3.10.310.70">
    <property type="match status" value="1"/>
</dbReference>
<dbReference type="GO" id="GO:0016810">
    <property type="term" value="F:hydrolase activity, acting on carbon-nitrogen (but not peptide) bonds"/>
    <property type="evidence" value="ECO:0007669"/>
    <property type="project" value="InterPro"/>
</dbReference>
<dbReference type="AlphaFoldDB" id="A0A1Q6TC43"/>
<proteinExistence type="predicted"/>
<dbReference type="InterPro" id="IPR013108">
    <property type="entry name" value="Amidohydro_3"/>
</dbReference>
<dbReference type="InterPro" id="IPR011059">
    <property type="entry name" value="Metal-dep_hydrolase_composite"/>
</dbReference>
<dbReference type="InterPro" id="IPR032466">
    <property type="entry name" value="Metal_Hydrolase"/>
</dbReference>
<accession>A0A1Q6TC43</accession>
<dbReference type="RefSeq" id="WP_021922506.1">
    <property type="nucleotide sequence ID" value="NZ_CATWND010000042.1"/>
</dbReference>
<protein>
    <submittedName>
        <fullName evidence="2">Amidohydrolase</fullName>
    </submittedName>
</protein>
<gene>
    <name evidence="2" type="ORF">DW813_00740</name>
</gene>
<dbReference type="SUPFAM" id="SSF51338">
    <property type="entry name" value="Composite domain of metallo-dependent hydrolases"/>
    <property type="match status" value="1"/>
</dbReference>
<organism evidence="2 3">
    <name type="scientific">Roseburia inulinivorans</name>
    <dbReference type="NCBI Taxonomy" id="360807"/>
    <lineage>
        <taxon>Bacteria</taxon>
        <taxon>Bacillati</taxon>
        <taxon>Bacillota</taxon>
        <taxon>Clostridia</taxon>
        <taxon>Lachnospirales</taxon>
        <taxon>Lachnospiraceae</taxon>
        <taxon>Roseburia</taxon>
    </lineage>
</organism>
<dbReference type="Gene3D" id="2.30.40.10">
    <property type="entry name" value="Urease, subunit C, domain 1"/>
    <property type="match status" value="1"/>
</dbReference>
<dbReference type="EMBL" id="QSIQ01000001">
    <property type="protein sequence ID" value="RHD06430.1"/>
    <property type="molecule type" value="Genomic_DNA"/>
</dbReference>
<evidence type="ECO:0000313" key="2">
    <source>
        <dbReference type="EMBL" id="RHD06430.1"/>
    </source>
</evidence>
<dbReference type="PANTHER" id="PTHR22642">
    <property type="entry name" value="IMIDAZOLONEPROPIONASE"/>
    <property type="match status" value="1"/>
</dbReference>
<sequence length="518" mass="58442">MGKQKADYLLRSDHIFTSTVENPFAGYVAVSGQNILAVGTDDGSDWIDEQTEVLELGDQLVTPGFIDVHTFFTGYAIFHIGIDMSGITSQEEFLQKIKEQVEKEKEPSTVFGHGWNPNGFETEGLEEKLNEAYSDRAVIVFAADRSTCMMNRKAEEAYGFNPKECYPEAYHKIMPEYLNDRDFIEPEFKDYMKLMNSRGVTTVKEMGFDDFYGFDSFLKEKEEKKELSLRTFFMSQPVGEGINIEHGKRMREKFQGDFVRFSGYNRMTDGTVASTKGDLLEPYEGTNMHCSIQVDYPMIEKEVQLADENGFRYSLHAQGDGAVHKVAGIFDKCQKKDGKLVNRHAVTDMEFSNPADLKKMGEIGVTGEIYFQIMSLDPADDVKKSIEETIGTERGKYFWNRRGMLDGGMTLSGATDLPLMITDIPEAIFHGCGGYFPDGKEQYNVQNTITIAEMLKAWTYGGAYNIGMEDKIGTLEAGKLADIAVLDRNVFEVPMSEMRDVKVSMTMVNGKPVYTKEQ</sequence>
<keyword evidence="2" id="KW-0378">Hydrolase</keyword>
<reference evidence="2 3" key="1">
    <citation type="submission" date="2018-08" db="EMBL/GenBank/DDBJ databases">
        <title>A genome reference for cultivated species of the human gut microbiota.</title>
        <authorList>
            <person name="Zou Y."/>
            <person name="Xue W."/>
            <person name="Luo G."/>
        </authorList>
    </citation>
    <scope>NUCLEOTIDE SEQUENCE [LARGE SCALE GENOMIC DNA]</scope>
    <source>
        <strain evidence="2 3">AM32-8LB</strain>
    </source>
</reference>
<feature type="domain" description="Amidohydrolase 3" evidence="1">
    <location>
        <begin position="53"/>
        <end position="514"/>
    </location>
</feature>
<dbReference type="Pfam" id="PF07969">
    <property type="entry name" value="Amidohydro_3"/>
    <property type="match status" value="1"/>
</dbReference>
<evidence type="ECO:0000259" key="1">
    <source>
        <dbReference type="Pfam" id="PF07969"/>
    </source>
</evidence>
<evidence type="ECO:0000313" key="3">
    <source>
        <dbReference type="Proteomes" id="UP000266391"/>
    </source>
</evidence>
<dbReference type="Proteomes" id="UP000266391">
    <property type="component" value="Unassembled WGS sequence"/>
</dbReference>
<dbReference type="Gene3D" id="3.20.20.140">
    <property type="entry name" value="Metal-dependent hydrolases"/>
    <property type="match status" value="1"/>
</dbReference>